<evidence type="ECO:0000313" key="1">
    <source>
        <dbReference type="EMBL" id="MCA9383963.1"/>
    </source>
</evidence>
<dbReference type="InterPro" id="IPR008914">
    <property type="entry name" value="PEBP"/>
</dbReference>
<accession>A0A955L768</accession>
<proteinExistence type="predicted"/>
<dbReference type="Pfam" id="PF01161">
    <property type="entry name" value="PBP"/>
    <property type="match status" value="1"/>
</dbReference>
<protein>
    <submittedName>
        <fullName evidence="1">YbhB/YbcL family Raf kinase inhibitor-like protein</fullName>
    </submittedName>
</protein>
<dbReference type="CDD" id="cd00865">
    <property type="entry name" value="PEBP_bact_arch"/>
    <property type="match status" value="1"/>
</dbReference>
<name>A0A955L768_9BACT</name>
<evidence type="ECO:0000313" key="2">
    <source>
        <dbReference type="Proteomes" id="UP000783287"/>
    </source>
</evidence>
<gene>
    <name evidence="1" type="ORF">KC909_06400</name>
</gene>
<reference evidence="1" key="2">
    <citation type="journal article" date="2021" name="Microbiome">
        <title>Successional dynamics and alternative stable states in a saline activated sludge microbial community over 9 years.</title>
        <authorList>
            <person name="Wang Y."/>
            <person name="Ye J."/>
            <person name="Ju F."/>
            <person name="Liu L."/>
            <person name="Boyd J.A."/>
            <person name="Deng Y."/>
            <person name="Parks D.H."/>
            <person name="Jiang X."/>
            <person name="Yin X."/>
            <person name="Woodcroft B.J."/>
            <person name="Tyson G.W."/>
            <person name="Hugenholtz P."/>
            <person name="Polz M.F."/>
            <person name="Zhang T."/>
        </authorList>
    </citation>
    <scope>NUCLEOTIDE SEQUENCE</scope>
    <source>
        <strain evidence="1">HKST-UBA14</strain>
    </source>
</reference>
<dbReference type="EMBL" id="JAGQLK010000191">
    <property type="protein sequence ID" value="MCA9383963.1"/>
    <property type="molecule type" value="Genomic_DNA"/>
</dbReference>
<dbReference type="Proteomes" id="UP000783287">
    <property type="component" value="Unassembled WGS sequence"/>
</dbReference>
<comment type="caution">
    <text evidence="1">The sequence shown here is derived from an EMBL/GenBank/DDBJ whole genome shotgun (WGS) entry which is preliminary data.</text>
</comment>
<reference evidence="1" key="1">
    <citation type="submission" date="2020-04" db="EMBL/GenBank/DDBJ databases">
        <authorList>
            <person name="Zhang T."/>
        </authorList>
    </citation>
    <scope>NUCLEOTIDE SEQUENCE</scope>
    <source>
        <strain evidence="1">HKST-UBA14</strain>
    </source>
</reference>
<feature type="non-terminal residue" evidence="1">
    <location>
        <position position="1"/>
    </location>
</feature>
<organism evidence="1 2">
    <name type="scientific">Candidatus Dojkabacteria bacterium</name>
    <dbReference type="NCBI Taxonomy" id="2099670"/>
    <lineage>
        <taxon>Bacteria</taxon>
        <taxon>Candidatus Dojkabacteria</taxon>
    </lineage>
</organism>
<dbReference type="PANTHER" id="PTHR30289">
    <property type="entry name" value="UNCHARACTERIZED PROTEIN YBCL-RELATED"/>
    <property type="match status" value="1"/>
</dbReference>
<dbReference type="Gene3D" id="3.90.280.10">
    <property type="entry name" value="PEBP-like"/>
    <property type="match status" value="1"/>
</dbReference>
<dbReference type="PANTHER" id="PTHR30289:SF1">
    <property type="entry name" value="PEBP (PHOSPHATIDYLETHANOLAMINE-BINDING PROTEIN) FAMILY PROTEIN"/>
    <property type="match status" value="1"/>
</dbReference>
<dbReference type="NCBIfam" id="TIGR00481">
    <property type="entry name" value="YbhB/YbcL family Raf kinase inhibitor-like protein"/>
    <property type="match status" value="1"/>
</dbReference>
<dbReference type="SUPFAM" id="SSF49777">
    <property type="entry name" value="PEBP-like"/>
    <property type="match status" value="1"/>
</dbReference>
<dbReference type="InterPro" id="IPR005247">
    <property type="entry name" value="YbhB_YbcL/LppC-like"/>
</dbReference>
<sequence length="63" mass="7079">ITDFGSTGYGGPCPPSGEHRYYFRAYALDDMLNLDSVTTRSLLDRFMKGHIIADAELMGKYSR</sequence>
<dbReference type="InterPro" id="IPR036610">
    <property type="entry name" value="PEBP-like_sf"/>
</dbReference>
<dbReference type="AlphaFoldDB" id="A0A955L768"/>